<dbReference type="STRING" id="1561998.A0A1I7V005"/>
<feature type="region of interest" description="Disordered" evidence="2">
    <location>
        <begin position="1"/>
        <end position="29"/>
    </location>
</feature>
<dbReference type="Gene3D" id="1.25.40.10">
    <property type="entry name" value="Tetratricopeptide repeat domain"/>
    <property type="match status" value="3"/>
</dbReference>
<dbReference type="InterPro" id="IPR039340">
    <property type="entry name" value="Tfc4/TFIIIC-102/Sfc4"/>
</dbReference>
<protein>
    <submittedName>
        <fullName evidence="4">TPR_REGION domain-containing protein</fullName>
    </submittedName>
</protein>
<dbReference type="InterPro" id="IPR011990">
    <property type="entry name" value="TPR-like_helical_dom_sf"/>
</dbReference>
<evidence type="ECO:0000313" key="4">
    <source>
        <dbReference type="WBParaSite" id="Csp11.Scaffold630.g21041.t1"/>
    </source>
</evidence>
<feature type="region of interest" description="Disordered" evidence="2">
    <location>
        <begin position="117"/>
        <end position="154"/>
    </location>
</feature>
<evidence type="ECO:0000256" key="2">
    <source>
        <dbReference type="SAM" id="MobiDB-lite"/>
    </source>
</evidence>
<dbReference type="WBParaSite" id="Csp11.Scaffold630.g21041.t1">
    <property type="protein sequence ID" value="Csp11.Scaffold630.g21041.t1"/>
    <property type="gene ID" value="Csp11.Scaffold630.g21041"/>
</dbReference>
<feature type="compositionally biased region" description="Acidic residues" evidence="2">
    <location>
        <begin position="12"/>
        <end position="29"/>
    </location>
</feature>
<keyword evidence="1" id="KW-0802">TPR repeat</keyword>
<dbReference type="Proteomes" id="UP000095282">
    <property type="component" value="Unplaced"/>
</dbReference>
<feature type="compositionally biased region" description="Polar residues" evidence="2">
    <location>
        <begin position="1"/>
        <end position="11"/>
    </location>
</feature>
<feature type="compositionally biased region" description="Acidic residues" evidence="2">
    <location>
        <begin position="130"/>
        <end position="154"/>
    </location>
</feature>
<name>A0A1I7V005_9PELO</name>
<dbReference type="GO" id="GO:0006383">
    <property type="term" value="P:transcription by RNA polymerase III"/>
    <property type="evidence" value="ECO:0007669"/>
    <property type="project" value="InterPro"/>
</dbReference>
<proteinExistence type="predicted"/>
<organism evidence="3 4">
    <name type="scientific">Caenorhabditis tropicalis</name>
    <dbReference type="NCBI Taxonomy" id="1561998"/>
    <lineage>
        <taxon>Eukaryota</taxon>
        <taxon>Metazoa</taxon>
        <taxon>Ecdysozoa</taxon>
        <taxon>Nematoda</taxon>
        <taxon>Chromadorea</taxon>
        <taxon>Rhabditida</taxon>
        <taxon>Rhabditina</taxon>
        <taxon>Rhabditomorpha</taxon>
        <taxon>Rhabditoidea</taxon>
        <taxon>Rhabditidae</taxon>
        <taxon>Peloderinae</taxon>
        <taxon>Caenorhabditis</taxon>
    </lineage>
</organism>
<dbReference type="InterPro" id="IPR019734">
    <property type="entry name" value="TPR_rpt"/>
</dbReference>
<dbReference type="PROSITE" id="PS50005">
    <property type="entry name" value="TPR"/>
    <property type="match status" value="1"/>
</dbReference>
<evidence type="ECO:0000256" key="1">
    <source>
        <dbReference type="PROSITE-ProRule" id="PRU00339"/>
    </source>
</evidence>
<reference evidence="4" key="1">
    <citation type="submission" date="2016-11" db="UniProtKB">
        <authorList>
            <consortium name="WormBaseParasite"/>
        </authorList>
    </citation>
    <scope>IDENTIFICATION</scope>
</reference>
<dbReference type="PANTHER" id="PTHR23082:SF0">
    <property type="entry name" value="GENERAL TRANSCRIPTION FACTOR 3C POLYPEPTIDE 3"/>
    <property type="match status" value="1"/>
</dbReference>
<dbReference type="FunFam" id="1.25.40.10:FF:002114">
    <property type="entry name" value="Transcription Factor ThreeC subunit (GTF3C homolog)"/>
    <property type="match status" value="1"/>
</dbReference>
<dbReference type="Pfam" id="PF13181">
    <property type="entry name" value="TPR_8"/>
    <property type="match status" value="1"/>
</dbReference>
<accession>A0A1I7V005</accession>
<keyword evidence="3" id="KW-1185">Reference proteome</keyword>
<dbReference type="eggNOG" id="KOG2076">
    <property type="taxonomic scope" value="Eukaryota"/>
</dbReference>
<dbReference type="GO" id="GO:0000127">
    <property type="term" value="C:transcription factor TFIIIC complex"/>
    <property type="evidence" value="ECO:0007669"/>
    <property type="project" value="TreeGrafter"/>
</dbReference>
<dbReference type="FunFam" id="1.25.40.10:FF:000923">
    <property type="entry name" value="Transcription factor IIIC-gamma subunit"/>
    <property type="match status" value="1"/>
</dbReference>
<dbReference type="AlphaFoldDB" id="A0A1I7V005"/>
<sequence length="1056" mass="121454">MNPNQPSTSDFQPDDEEYDNILENTDETDIELEYEQPVVNEEDESDDTIAGVDIKPHLEALKRKGTERKVEEDRIEEIETAPAIADEDLVNAINMFMRNEYDYDQFMRVTGGQTLKEELGTKRKRPATDNPDDDVDEIDTAEDDDEEDEDDEDAELMDEIEEMSSSQEGSSAVNPIQADRYDALPEQARYIMTQIMSGQGRDGDLNPEHITEELNDYDRIDETIVPPMKQVKLEVLDTEAYSSSIETPGTSNLEPARDRGKSKRLDAMLGQANVLAARGEITDAMEILREVIRQDHKHAIAYQQIATVYEQEGDNQKALQFGLLASHLNPKTPADDWVHWGDEAKKFGMIEEAAVCYDRAIHLNNENWKFYEKRIEMLDRLNLRPLAMRTRLQAAQLINNEILQVDFQWFHELIRKVAQYYITMNDEEKAIQSLEAFVLRSREFGEEADIQHETLVGMYLAKNKFQQAGKSILSLCKGINAVFLPSREPACTITYTNGTYECFPFPPQGHIDYEINDELFPISMHCHLVVCLFSLNQIEQSIELENKLLRRTFNVEEDENFLLDVPRIYKNRGNPKFAVKFLEDLKKNPSYNHEISGGYWYLKGILEMTQKKDDAAMEAFNKVLLLDPSHIDNRIHLSTLQQKAGMFEKALETLEDYDLDNCSSLPDERLLSRRADVLFESGKTALFVQTTRMMLAPHFYKVYVAPELLKKRRVTKGKITSPSLSNTLKTCALNVVKHTNWERLVKRLGATVEANGVFNTSLSGTDLHDYCLKLIECLNKDEKHQDALIVCCYAFLHPTLFKADKTSTFQNLIYYCAIKARCWSLAFEYVRFYYTFTLPPTETLGSSVAQQEDPQPAILYKKLFNAMNYVFVNSQNVCYHRFIMRALVKHRTNHALQIISGNNSLITGTYRHAMGEYLRVWVNNRKNPLICLLLALTFTHMSCKKDLSSRHLIGIRGIAFMKTYAKARSCNQEVHYNIARMFHQMSILPLAKHFYDKVLHAEPPNVFSFDDDGNEIVVPAIKYDLRKLAAHNLALIYRTSGNFLAARDLYEKYLVV</sequence>
<feature type="repeat" description="TPR" evidence="1">
    <location>
        <begin position="597"/>
        <end position="630"/>
    </location>
</feature>
<dbReference type="SUPFAM" id="SSF48452">
    <property type="entry name" value="TPR-like"/>
    <property type="match status" value="2"/>
</dbReference>
<dbReference type="SMART" id="SM00028">
    <property type="entry name" value="TPR"/>
    <property type="match status" value="5"/>
</dbReference>
<evidence type="ECO:0000313" key="3">
    <source>
        <dbReference type="Proteomes" id="UP000095282"/>
    </source>
</evidence>
<dbReference type="PANTHER" id="PTHR23082">
    <property type="entry name" value="TRANSCRIPTION INITIATION FACTOR IIIC TFIIIC , POLYPEPTIDE 3-RELATED"/>
    <property type="match status" value="1"/>
</dbReference>